<protein>
    <submittedName>
        <fullName evidence="1">DUF4837 family protein</fullName>
    </submittedName>
</protein>
<dbReference type="EMBL" id="QWET01000003">
    <property type="protein sequence ID" value="RIH66398.1"/>
    <property type="molecule type" value="Genomic_DNA"/>
</dbReference>
<gene>
    <name evidence="1" type="ORF">D1164_05700</name>
</gene>
<dbReference type="PROSITE" id="PS51257">
    <property type="entry name" value="PROKAR_LIPOPROTEIN"/>
    <property type="match status" value="1"/>
</dbReference>
<keyword evidence="2" id="KW-1185">Reference proteome</keyword>
<accession>A0A399D5C8</accession>
<reference evidence="1 2" key="1">
    <citation type="journal article" date="2015" name="Int. J. Syst. Evol. Microbiol.">
        <title>Mariniphaga sediminis sp. nov., isolated from coastal sediment.</title>
        <authorList>
            <person name="Wang F.Q."/>
            <person name="Shen Q.Y."/>
            <person name="Chen G.J."/>
            <person name="Du Z.J."/>
        </authorList>
    </citation>
    <scope>NUCLEOTIDE SEQUENCE [LARGE SCALE GENOMIC DNA]</scope>
    <source>
        <strain evidence="1 2">SY21</strain>
    </source>
</reference>
<organism evidence="1 2">
    <name type="scientific">Mariniphaga sediminis</name>
    <dbReference type="NCBI Taxonomy" id="1628158"/>
    <lineage>
        <taxon>Bacteria</taxon>
        <taxon>Pseudomonadati</taxon>
        <taxon>Bacteroidota</taxon>
        <taxon>Bacteroidia</taxon>
        <taxon>Marinilabiliales</taxon>
        <taxon>Prolixibacteraceae</taxon>
        <taxon>Mariniphaga</taxon>
    </lineage>
</organism>
<dbReference type="Pfam" id="PF16125">
    <property type="entry name" value="DUF4837"/>
    <property type="match status" value="1"/>
</dbReference>
<dbReference type="RefSeq" id="WP_119348985.1">
    <property type="nucleotide sequence ID" value="NZ_QWET01000003.1"/>
</dbReference>
<dbReference type="OrthoDB" id="1115230at2"/>
<sequence length="347" mass="39646">MMKPKRINQIFLLFAFIALVSCKNNEGSGLSKNVTGKAGELIVVITNESWEGAPGELIRKTLAQEHIALPQDEPLFDLVKVPPEGFKSIFKTTRNIIQTRISPNVDSIGVSFRDDVWARPQATVIIQAKNKEEFEKLFNENKERILSYFVNAERKRLTGNYNKFFERGIYNVLNENYGVTMKVAPGFQIAEQKEDFIWFRYETPEISQGIVLYTFPYVSDSAFTVGYQLKMRDSTLRVNVPGPTAGSYMATERRVEQIYNILEHNGNYASEMRGLWRVMNDFMGGPYVSLAELDAANQRIIVAFGYVYAPSKDKRNLLRQVEAMIYSLRLNNQAENDKINSQVKMGN</sequence>
<proteinExistence type="predicted"/>
<dbReference type="InterPro" id="IPR032286">
    <property type="entry name" value="DUF4837"/>
</dbReference>
<name>A0A399D5C8_9BACT</name>
<comment type="caution">
    <text evidence="1">The sequence shown here is derived from an EMBL/GenBank/DDBJ whole genome shotgun (WGS) entry which is preliminary data.</text>
</comment>
<dbReference type="AlphaFoldDB" id="A0A399D5C8"/>
<evidence type="ECO:0000313" key="2">
    <source>
        <dbReference type="Proteomes" id="UP000266441"/>
    </source>
</evidence>
<dbReference type="Proteomes" id="UP000266441">
    <property type="component" value="Unassembled WGS sequence"/>
</dbReference>
<evidence type="ECO:0000313" key="1">
    <source>
        <dbReference type="EMBL" id="RIH66398.1"/>
    </source>
</evidence>